<gene>
    <name evidence="5" type="ORF">FCIRC_4360</name>
</gene>
<accession>A0A8H5U430</accession>
<dbReference type="InterPro" id="IPR011009">
    <property type="entry name" value="Kinase-like_dom_sf"/>
</dbReference>
<dbReference type="InterPro" id="IPR008984">
    <property type="entry name" value="SMAD_FHA_dom_sf"/>
</dbReference>
<evidence type="ECO:0000259" key="3">
    <source>
        <dbReference type="PROSITE" id="PS50006"/>
    </source>
</evidence>
<feature type="region of interest" description="Disordered" evidence="2">
    <location>
        <begin position="610"/>
        <end position="665"/>
    </location>
</feature>
<feature type="domain" description="FHA" evidence="3">
    <location>
        <begin position="103"/>
        <end position="140"/>
    </location>
</feature>
<feature type="region of interest" description="Disordered" evidence="2">
    <location>
        <begin position="461"/>
        <end position="481"/>
    </location>
</feature>
<reference evidence="5 6" key="2">
    <citation type="submission" date="2020-05" db="EMBL/GenBank/DDBJ databases">
        <title>Identification and distribution of gene clusters putatively required for synthesis of sphingolipid metabolism inhibitors in phylogenetically diverse species of the filamentous fungus Fusarium.</title>
        <authorList>
            <person name="Kim H.-S."/>
            <person name="Busman M."/>
            <person name="Brown D.W."/>
            <person name="Divon H."/>
            <person name="Uhlig S."/>
            <person name="Proctor R.H."/>
        </authorList>
    </citation>
    <scope>NUCLEOTIDE SEQUENCE [LARGE SCALE GENOMIC DNA]</scope>
    <source>
        <strain evidence="5 6">NRRL 25331</strain>
    </source>
</reference>
<dbReference type="PANTHER" id="PTHR24347">
    <property type="entry name" value="SERINE/THREONINE-PROTEIN KINASE"/>
    <property type="match status" value="1"/>
</dbReference>
<organism evidence="5 6">
    <name type="scientific">Fusarium circinatum</name>
    <name type="common">Pitch canker fungus</name>
    <name type="synonym">Gibberella circinata</name>
    <dbReference type="NCBI Taxonomy" id="48490"/>
    <lineage>
        <taxon>Eukaryota</taxon>
        <taxon>Fungi</taxon>
        <taxon>Dikarya</taxon>
        <taxon>Ascomycota</taxon>
        <taxon>Pezizomycotina</taxon>
        <taxon>Sordariomycetes</taxon>
        <taxon>Hypocreomycetidae</taxon>
        <taxon>Hypocreales</taxon>
        <taxon>Nectriaceae</taxon>
        <taxon>Fusarium</taxon>
        <taxon>Fusarium fujikuroi species complex</taxon>
    </lineage>
</organism>
<dbReference type="EMBL" id="JAAQPE010000141">
    <property type="protein sequence ID" value="KAF5683604.1"/>
    <property type="molecule type" value="Genomic_DNA"/>
</dbReference>
<feature type="region of interest" description="Disordered" evidence="2">
    <location>
        <begin position="505"/>
        <end position="594"/>
    </location>
</feature>
<dbReference type="Proteomes" id="UP000572754">
    <property type="component" value="Unassembled WGS sequence"/>
</dbReference>
<dbReference type="AlphaFoldDB" id="A0A8H5U430"/>
<keyword evidence="5" id="KW-0808">Transferase</keyword>
<dbReference type="PROSITE" id="PS50011">
    <property type="entry name" value="PROTEIN_KINASE_DOM"/>
    <property type="match status" value="1"/>
</dbReference>
<dbReference type="InterPro" id="IPR000719">
    <property type="entry name" value="Prot_kinase_dom"/>
</dbReference>
<dbReference type="SMART" id="SM00220">
    <property type="entry name" value="S_TKc"/>
    <property type="match status" value="1"/>
</dbReference>
<evidence type="ECO:0000313" key="5">
    <source>
        <dbReference type="EMBL" id="KAF5683604.1"/>
    </source>
</evidence>
<proteinExistence type="inferred from homology"/>
<dbReference type="InterPro" id="IPR000253">
    <property type="entry name" value="FHA_dom"/>
</dbReference>
<dbReference type="GO" id="GO:0004672">
    <property type="term" value="F:protein kinase activity"/>
    <property type="evidence" value="ECO:0007669"/>
    <property type="project" value="InterPro"/>
</dbReference>
<evidence type="ECO:0000259" key="4">
    <source>
        <dbReference type="PROSITE" id="PS50011"/>
    </source>
</evidence>
<dbReference type="Pfam" id="PF00498">
    <property type="entry name" value="FHA"/>
    <property type="match status" value="1"/>
</dbReference>
<feature type="domain" description="Protein kinase" evidence="4">
    <location>
        <begin position="163"/>
        <end position="425"/>
    </location>
</feature>
<dbReference type="Pfam" id="PF00069">
    <property type="entry name" value="Pkinase"/>
    <property type="match status" value="1"/>
</dbReference>
<feature type="compositionally biased region" description="Polar residues" evidence="2">
    <location>
        <begin position="472"/>
        <end position="481"/>
    </location>
</feature>
<dbReference type="PROSITE" id="PS50006">
    <property type="entry name" value="FHA_DOMAIN"/>
    <property type="match status" value="1"/>
</dbReference>
<dbReference type="Gene3D" id="2.60.200.20">
    <property type="match status" value="1"/>
</dbReference>
<protein>
    <submittedName>
        <fullName evidence="5">CAMK kinase</fullName>
    </submittedName>
</protein>
<feature type="compositionally biased region" description="Polar residues" evidence="2">
    <location>
        <begin position="506"/>
        <end position="521"/>
    </location>
</feature>
<comment type="caution">
    <text evidence="5">The sequence shown here is derived from an EMBL/GenBank/DDBJ whole genome shotgun (WGS) entry which is preliminary data.</text>
</comment>
<dbReference type="SMART" id="SM00240">
    <property type="entry name" value="FHA"/>
    <property type="match status" value="1"/>
</dbReference>
<dbReference type="SUPFAM" id="SSF56112">
    <property type="entry name" value="Protein kinase-like (PK-like)"/>
    <property type="match status" value="1"/>
</dbReference>
<dbReference type="InterPro" id="IPR008271">
    <property type="entry name" value="Ser/Thr_kinase_AS"/>
</dbReference>
<keyword evidence="6" id="KW-1185">Reference proteome</keyword>
<evidence type="ECO:0000256" key="1">
    <source>
        <dbReference type="ARBA" id="ARBA00005575"/>
    </source>
</evidence>
<evidence type="ECO:0000256" key="2">
    <source>
        <dbReference type="SAM" id="MobiDB-lite"/>
    </source>
</evidence>
<feature type="compositionally biased region" description="Polar residues" evidence="2">
    <location>
        <begin position="610"/>
        <end position="619"/>
    </location>
</feature>
<dbReference type="PROSITE" id="PS00108">
    <property type="entry name" value="PROTEIN_KINASE_ST"/>
    <property type="match status" value="1"/>
</dbReference>
<feature type="compositionally biased region" description="Basic and acidic residues" evidence="2">
    <location>
        <begin position="645"/>
        <end position="656"/>
    </location>
</feature>
<sequence>MEEDTTRASQESPAAYLHLVDARSEYQSQRTLFLPCPRDLIWSLPLLVLSNPLLRTVSSVGTTNLQDRARPTCKVSKYPYGTHVTQAHAYSTLAVDNDLDFAVSRNHCEVYVVVYEPTINHVYVRDRKSSNGTFVNGQLIGSGPDISPGYLLQSGDLFANKYHVSSHCLGQGAEAVVCLANDAQTKKQLVCKLINLDKIQGKNSQEDIRRKFQEADILRQLRHPNILPYVDAISSPHSLYTFTELASGGDLMSFILRHGTVKELDSRIIIRQVVRGLGYLHEKDIVHRDLKPENILLAYSPKIAYHRVMLSDFGNSAVPRRSRMITNAGTPGYQAPEFAAGGQAHTAAVDIWSLGVVALLLLASDNHDTELNKMEQGDIIEYLAQLFNGMQTKPSLEGIEFVWNCLKVDPLQRINAYGAKTHAWLCPPKKNRELFKRMDCRTLASWKPQDKLKPMPWVLPDLAPSNPPTPTRSPGSSISQYFTTTPTRFETMTKKTRDRFLEIATESDTGTATSKTTSSFSVPPRPCGTPRESATNLKKPQPPWQGFRNPIGSANTEFPSKRRRVPRARTHDTASVPLPGLERHLRSPNNPDPRYRQNVLLALERTKSKFLTDSTSPVSRTPLDALTANGLVPPPSPKKRKSKRDVRPKESGEAKMRHPPQLTFR</sequence>
<reference evidence="6" key="1">
    <citation type="journal article" date="2020" name="BMC Genomics">
        <title>Correction to: Identification and distribution of gene clusters required for synthesis of sphingolipid metabolism inhibitors in diverse species of the filamentous fungus Fusarium.</title>
        <authorList>
            <person name="Kim H.S."/>
            <person name="Lohmar J.M."/>
            <person name="Busman M."/>
            <person name="Brown D.W."/>
            <person name="Naumann T.A."/>
            <person name="Divon H.H."/>
            <person name="Lysoe E."/>
            <person name="Uhlig S."/>
            <person name="Proctor R.H."/>
        </authorList>
    </citation>
    <scope>NUCLEOTIDE SEQUENCE [LARGE SCALE GENOMIC DNA]</scope>
    <source>
        <strain evidence="6">NRRL 25331</strain>
    </source>
</reference>
<evidence type="ECO:0000313" key="6">
    <source>
        <dbReference type="Proteomes" id="UP000572754"/>
    </source>
</evidence>
<dbReference type="Gene3D" id="1.10.510.10">
    <property type="entry name" value="Transferase(Phosphotransferase) domain 1"/>
    <property type="match status" value="1"/>
</dbReference>
<dbReference type="SUPFAM" id="SSF49879">
    <property type="entry name" value="SMAD/FHA domain"/>
    <property type="match status" value="1"/>
</dbReference>
<keyword evidence="5" id="KW-0418">Kinase</keyword>
<dbReference type="GO" id="GO:0005524">
    <property type="term" value="F:ATP binding"/>
    <property type="evidence" value="ECO:0007669"/>
    <property type="project" value="InterPro"/>
</dbReference>
<name>A0A8H5U430_FUSCI</name>
<comment type="similarity">
    <text evidence="1">Belongs to the protein kinase superfamily. CAMK Ser/Thr protein kinase family. CHEK2 subfamily.</text>
</comment>